<organism evidence="10 11">
    <name type="scientific">Parasulfuritortus cantonensis</name>
    <dbReference type="NCBI Taxonomy" id="2528202"/>
    <lineage>
        <taxon>Bacteria</taxon>
        <taxon>Pseudomonadati</taxon>
        <taxon>Pseudomonadota</taxon>
        <taxon>Betaproteobacteria</taxon>
        <taxon>Nitrosomonadales</taxon>
        <taxon>Thiobacillaceae</taxon>
        <taxon>Parasulfuritortus</taxon>
    </lineage>
</organism>
<sequence>MSDTFTLDGDEIPFESGQTVMQAALAAGHYVPHLCYHPEFRPHGSCKVCTVKVNGRFATSCTLPAQAGLNVESNIDEVNAIRRTLVQMLFAEGNHFCPTCEKSGNCVLQALGYDLGVMTAGFRHLFPDRPVDASHPDILLDFNRCILCELCVRASCEVDGKCVFALAGRGITKHLIVNSESGRLVDTEVDLADKALSVCPVGVILVKRKGFAVPIGERRYDQSPISAQALADAPREPAAPAGRPCSSCEEGS</sequence>
<dbReference type="Pfam" id="PF10588">
    <property type="entry name" value="NADH-G_4Fe-4S_3"/>
    <property type="match status" value="1"/>
</dbReference>
<dbReference type="AlphaFoldDB" id="A0A4R1B5X7"/>
<comment type="caution">
    <text evidence="10">The sequence shown here is derived from an EMBL/GenBank/DDBJ whole genome shotgun (WGS) entry which is preliminary data.</text>
</comment>
<evidence type="ECO:0000256" key="3">
    <source>
        <dbReference type="ARBA" id="ARBA00022485"/>
    </source>
</evidence>
<dbReference type="GO" id="GO:0016020">
    <property type="term" value="C:membrane"/>
    <property type="evidence" value="ECO:0007669"/>
    <property type="project" value="InterPro"/>
</dbReference>
<accession>A0A4R1B5X7</accession>
<dbReference type="InterPro" id="IPR016214">
    <property type="entry name" value="NAD-red_Hydgase_HoxS_gsu"/>
</dbReference>
<evidence type="ECO:0000256" key="6">
    <source>
        <dbReference type="ARBA" id="ARBA00023014"/>
    </source>
</evidence>
<dbReference type="SUPFAM" id="SSF54292">
    <property type="entry name" value="2Fe-2S ferredoxin-like"/>
    <property type="match status" value="1"/>
</dbReference>
<keyword evidence="4" id="KW-0479">Metal-binding</keyword>
<dbReference type="PROSITE" id="PS51839">
    <property type="entry name" value="4FE4S_HC3"/>
    <property type="match status" value="1"/>
</dbReference>
<dbReference type="EMBL" id="SJZB01000042">
    <property type="protein sequence ID" value="TCJ12960.1"/>
    <property type="molecule type" value="Genomic_DNA"/>
</dbReference>
<dbReference type="GO" id="GO:0051539">
    <property type="term" value="F:4 iron, 4 sulfur cluster binding"/>
    <property type="evidence" value="ECO:0007669"/>
    <property type="project" value="UniProtKB-KW"/>
</dbReference>
<evidence type="ECO:0000256" key="4">
    <source>
        <dbReference type="ARBA" id="ARBA00022723"/>
    </source>
</evidence>
<dbReference type="PROSITE" id="PS00642">
    <property type="entry name" value="COMPLEX1_75K_2"/>
    <property type="match status" value="1"/>
</dbReference>
<dbReference type="Gene3D" id="3.30.70.20">
    <property type="match status" value="1"/>
</dbReference>
<dbReference type="InterPro" id="IPR000283">
    <property type="entry name" value="NADH_UbQ_OxRdtase_75kDa_su_CS"/>
</dbReference>
<dbReference type="Gene3D" id="3.10.20.740">
    <property type="match status" value="1"/>
</dbReference>
<evidence type="ECO:0000313" key="11">
    <source>
        <dbReference type="Proteomes" id="UP000295443"/>
    </source>
</evidence>
<dbReference type="OrthoDB" id="9810782at2"/>
<keyword evidence="3" id="KW-0004">4Fe-4S</keyword>
<feature type="domain" description="2Fe-2S ferredoxin-type" evidence="8">
    <location>
        <begin position="1"/>
        <end position="77"/>
    </location>
</feature>
<dbReference type="GO" id="GO:0008137">
    <property type="term" value="F:NADH dehydrogenase (ubiquinone) activity"/>
    <property type="evidence" value="ECO:0007669"/>
    <property type="project" value="InterPro"/>
</dbReference>
<dbReference type="RefSeq" id="WP_131447918.1">
    <property type="nucleotide sequence ID" value="NZ_SJZB01000042.1"/>
</dbReference>
<comment type="cofactor">
    <cofactor evidence="1">
        <name>[4Fe-4S] cluster</name>
        <dbReference type="ChEBI" id="CHEBI:49883"/>
    </cofactor>
</comment>
<feature type="region of interest" description="Disordered" evidence="7">
    <location>
        <begin position="230"/>
        <end position="252"/>
    </location>
</feature>
<feature type="compositionally biased region" description="Low complexity" evidence="7">
    <location>
        <begin position="230"/>
        <end position="244"/>
    </location>
</feature>
<evidence type="ECO:0000256" key="7">
    <source>
        <dbReference type="SAM" id="MobiDB-lite"/>
    </source>
</evidence>
<dbReference type="Pfam" id="PF13510">
    <property type="entry name" value="Fer2_4"/>
    <property type="match status" value="1"/>
</dbReference>
<dbReference type="PROSITE" id="PS51085">
    <property type="entry name" value="2FE2S_FER_2"/>
    <property type="match status" value="1"/>
</dbReference>
<keyword evidence="5" id="KW-0408">Iron</keyword>
<evidence type="ECO:0000259" key="8">
    <source>
        <dbReference type="PROSITE" id="PS51085"/>
    </source>
</evidence>
<evidence type="ECO:0000256" key="1">
    <source>
        <dbReference type="ARBA" id="ARBA00001966"/>
    </source>
</evidence>
<dbReference type="Pfam" id="PF13459">
    <property type="entry name" value="Fer4_15"/>
    <property type="match status" value="1"/>
</dbReference>
<gene>
    <name evidence="10" type="ORF">EZJ19_12110</name>
</gene>
<evidence type="ECO:0000256" key="2">
    <source>
        <dbReference type="ARBA" id="ARBA00005404"/>
    </source>
</evidence>
<protein>
    <submittedName>
        <fullName evidence="10">2Fe-2S iron-sulfur cluster binding domain-containing protein</fullName>
    </submittedName>
</protein>
<dbReference type="SUPFAM" id="SSF54862">
    <property type="entry name" value="4Fe-4S ferredoxins"/>
    <property type="match status" value="1"/>
</dbReference>
<dbReference type="SMART" id="SM00929">
    <property type="entry name" value="NADH-G_4Fe-4S_3"/>
    <property type="match status" value="1"/>
</dbReference>
<dbReference type="GO" id="GO:0042773">
    <property type="term" value="P:ATP synthesis coupled electron transport"/>
    <property type="evidence" value="ECO:0007669"/>
    <property type="project" value="InterPro"/>
</dbReference>
<dbReference type="InterPro" id="IPR019574">
    <property type="entry name" value="NADH_UbQ_OxRdtase_Gsu_4Fe4S-bd"/>
</dbReference>
<name>A0A4R1B5X7_9PROT</name>
<reference evidence="10 11" key="1">
    <citation type="submission" date="2019-03" db="EMBL/GenBank/DDBJ databases">
        <title>Genome sequence of Thiobacillaceae bacterium LSR1, a sulfur-oxidizing bacterium isolated from freshwater sediment.</title>
        <authorList>
            <person name="Li S."/>
        </authorList>
    </citation>
    <scope>NUCLEOTIDE SEQUENCE [LARGE SCALE GENOMIC DNA]</scope>
    <source>
        <strain evidence="10 11">LSR1</strain>
    </source>
</reference>
<dbReference type="InterPro" id="IPR036010">
    <property type="entry name" value="2Fe-2S_ferredoxin-like_sf"/>
</dbReference>
<dbReference type="Proteomes" id="UP000295443">
    <property type="component" value="Unassembled WGS sequence"/>
</dbReference>
<evidence type="ECO:0000256" key="5">
    <source>
        <dbReference type="ARBA" id="ARBA00023004"/>
    </source>
</evidence>
<evidence type="ECO:0000259" key="9">
    <source>
        <dbReference type="PROSITE" id="PS51839"/>
    </source>
</evidence>
<dbReference type="InterPro" id="IPR001041">
    <property type="entry name" value="2Fe-2S_ferredoxin-type"/>
</dbReference>
<comment type="similarity">
    <text evidence="2">Belongs to the complex I 75 kDa subunit family.</text>
</comment>
<proteinExistence type="inferred from homology"/>
<dbReference type="PIRSF" id="PIRSF000309">
    <property type="entry name" value="NAD_red_hyd_HoxU"/>
    <property type="match status" value="1"/>
</dbReference>
<feature type="domain" description="4Fe-4S His(Cys)3-ligated-type" evidence="9">
    <location>
        <begin position="77"/>
        <end position="116"/>
    </location>
</feature>
<evidence type="ECO:0000313" key="10">
    <source>
        <dbReference type="EMBL" id="TCJ12960.1"/>
    </source>
</evidence>
<keyword evidence="11" id="KW-1185">Reference proteome</keyword>
<dbReference type="GO" id="GO:0046872">
    <property type="term" value="F:metal ion binding"/>
    <property type="evidence" value="ECO:0007669"/>
    <property type="project" value="UniProtKB-KW"/>
</dbReference>
<dbReference type="GO" id="GO:0016491">
    <property type="term" value="F:oxidoreductase activity"/>
    <property type="evidence" value="ECO:0007669"/>
    <property type="project" value="InterPro"/>
</dbReference>
<dbReference type="CDD" id="cd00207">
    <property type="entry name" value="fer2"/>
    <property type="match status" value="1"/>
</dbReference>
<keyword evidence="6" id="KW-0411">Iron-sulfur</keyword>